<sequence>MYVTSTNASDAQPGDLKAAPSVRSSTSIRKRVTPTSQVTTSSLAKVAAKHKQLERFASASLAQAAGQAQLSRVATNPWSISIEYTSSGELSSQASGAASLTAVHVPALEDLIRALPGDLAAQGGHMELLEVWKGHLRDLGTFMLEPRQKLIALPAAALIIAMYWLPFRAQYPDAAEQLESLITVLAVLGVYAQAKSRR</sequence>
<keyword evidence="4" id="KW-1185">Reference proteome</keyword>
<dbReference type="AlphaFoldDB" id="A0A8J3L8K9"/>
<dbReference type="RefSeq" id="WP_203671223.1">
    <property type="nucleotide sequence ID" value="NZ_BONJ01000010.1"/>
</dbReference>
<keyword evidence="2" id="KW-0472">Membrane</keyword>
<feature type="transmembrane region" description="Helical" evidence="2">
    <location>
        <begin position="150"/>
        <end position="166"/>
    </location>
</feature>
<gene>
    <name evidence="3" type="ORF">Cme02nite_26340</name>
</gene>
<evidence type="ECO:0000256" key="1">
    <source>
        <dbReference type="SAM" id="MobiDB-lite"/>
    </source>
</evidence>
<protein>
    <submittedName>
        <fullName evidence="3">Uncharacterized protein</fullName>
    </submittedName>
</protein>
<proteinExistence type="predicted"/>
<evidence type="ECO:0000313" key="3">
    <source>
        <dbReference type="EMBL" id="GIG14302.1"/>
    </source>
</evidence>
<feature type="compositionally biased region" description="Polar residues" evidence="1">
    <location>
        <begin position="22"/>
        <end position="34"/>
    </location>
</feature>
<evidence type="ECO:0000313" key="4">
    <source>
        <dbReference type="Proteomes" id="UP000660339"/>
    </source>
</evidence>
<name>A0A8J3L8K9_9ACTN</name>
<feature type="transmembrane region" description="Helical" evidence="2">
    <location>
        <begin position="178"/>
        <end position="194"/>
    </location>
</feature>
<dbReference type="EMBL" id="BONJ01000010">
    <property type="protein sequence ID" value="GIG14302.1"/>
    <property type="molecule type" value="Genomic_DNA"/>
</dbReference>
<keyword evidence="2" id="KW-1133">Transmembrane helix</keyword>
<evidence type="ECO:0000256" key="2">
    <source>
        <dbReference type="SAM" id="Phobius"/>
    </source>
</evidence>
<accession>A0A8J3L8K9</accession>
<keyword evidence="2" id="KW-0812">Transmembrane</keyword>
<feature type="compositionally biased region" description="Polar residues" evidence="1">
    <location>
        <begin position="1"/>
        <end position="10"/>
    </location>
</feature>
<feature type="region of interest" description="Disordered" evidence="1">
    <location>
        <begin position="1"/>
        <end position="34"/>
    </location>
</feature>
<reference evidence="3" key="1">
    <citation type="submission" date="2021-01" db="EMBL/GenBank/DDBJ databases">
        <title>Whole genome shotgun sequence of Catellatospora methionotrophica NBRC 14553.</title>
        <authorList>
            <person name="Komaki H."/>
            <person name="Tamura T."/>
        </authorList>
    </citation>
    <scope>NUCLEOTIDE SEQUENCE</scope>
    <source>
        <strain evidence="3">NBRC 14553</strain>
    </source>
</reference>
<organism evidence="3 4">
    <name type="scientific">Catellatospora methionotrophica</name>
    <dbReference type="NCBI Taxonomy" id="121620"/>
    <lineage>
        <taxon>Bacteria</taxon>
        <taxon>Bacillati</taxon>
        <taxon>Actinomycetota</taxon>
        <taxon>Actinomycetes</taxon>
        <taxon>Micromonosporales</taxon>
        <taxon>Micromonosporaceae</taxon>
        <taxon>Catellatospora</taxon>
    </lineage>
</organism>
<comment type="caution">
    <text evidence="3">The sequence shown here is derived from an EMBL/GenBank/DDBJ whole genome shotgun (WGS) entry which is preliminary data.</text>
</comment>
<dbReference type="Proteomes" id="UP000660339">
    <property type="component" value="Unassembled WGS sequence"/>
</dbReference>